<dbReference type="Proteomes" id="UP000054383">
    <property type="component" value="Unassembled WGS sequence"/>
</dbReference>
<keyword evidence="7" id="KW-1185">Reference proteome</keyword>
<reference evidence="6 7" key="1">
    <citation type="submission" date="2015-04" db="EMBL/GenBank/DDBJ databases">
        <authorList>
            <person name="Syromyatnikov M.Y."/>
            <person name="Popov V.N."/>
        </authorList>
    </citation>
    <scope>NUCLEOTIDE SEQUENCE [LARGE SCALE GENOMIC DNA]</scope>
    <source>
        <strain evidence="6">WF-38-12</strain>
    </source>
</reference>
<comment type="subcellular location">
    <subcellularLocation>
        <location evidence="1">Nucleus</location>
    </subcellularLocation>
</comment>
<dbReference type="PANTHER" id="PTHR31001:SF85">
    <property type="entry name" value="ZN(II)2CYS6 TRANSCRIPTION FACTOR (EUROFUNG)"/>
    <property type="match status" value="1"/>
</dbReference>
<evidence type="ECO:0000256" key="3">
    <source>
        <dbReference type="ARBA" id="ARBA00023163"/>
    </source>
</evidence>
<dbReference type="PANTHER" id="PTHR31001">
    <property type="entry name" value="UNCHARACTERIZED TRANSCRIPTIONAL REGULATORY PROTEIN"/>
    <property type="match status" value="1"/>
</dbReference>
<dbReference type="Pfam" id="PF04082">
    <property type="entry name" value="Fungal_trans"/>
    <property type="match status" value="1"/>
</dbReference>
<keyword evidence="4" id="KW-0539">Nucleus</keyword>
<evidence type="ECO:0000256" key="1">
    <source>
        <dbReference type="ARBA" id="ARBA00004123"/>
    </source>
</evidence>
<accession>A0A0U1LTE5</accession>
<evidence type="ECO:0000313" key="7">
    <source>
        <dbReference type="Proteomes" id="UP000054383"/>
    </source>
</evidence>
<proteinExistence type="predicted"/>
<dbReference type="CDD" id="cd12148">
    <property type="entry name" value="fungal_TF_MHR"/>
    <property type="match status" value="1"/>
</dbReference>
<keyword evidence="3" id="KW-0804">Transcription</keyword>
<protein>
    <submittedName>
        <fullName evidence="6">Putative transcriptional regulatory protein C139,03</fullName>
    </submittedName>
</protein>
<dbReference type="OrthoDB" id="435881at2759"/>
<organism evidence="6 7">
    <name type="scientific">Talaromyces islandicus</name>
    <name type="common">Penicillium islandicum</name>
    <dbReference type="NCBI Taxonomy" id="28573"/>
    <lineage>
        <taxon>Eukaryota</taxon>
        <taxon>Fungi</taxon>
        <taxon>Dikarya</taxon>
        <taxon>Ascomycota</taxon>
        <taxon>Pezizomycotina</taxon>
        <taxon>Eurotiomycetes</taxon>
        <taxon>Eurotiomycetidae</taxon>
        <taxon>Eurotiales</taxon>
        <taxon>Trichocomaceae</taxon>
        <taxon>Talaromyces</taxon>
        <taxon>Talaromyces sect. Islandici</taxon>
    </lineage>
</organism>
<dbReference type="GO" id="GO:0005634">
    <property type="term" value="C:nucleus"/>
    <property type="evidence" value="ECO:0007669"/>
    <property type="project" value="UniProtKB-SubCell"/>
</dbReference>
<sequence>MEDSVQEINSVNTRGKRPSHAGKLCFRDAQARYIRETFWAGLYEEVENLTFLLDKATSGNRLHDTTPLFAHTQQSLDFSMYATSRKGSDFLIDHFLSNIDPFIRLFHKPRFRLDLDQFYRQEVSFVSQRGDFETLLFSIFAFSVHSLHEEDTIAYFGETKDVMVGRFIVATQKGLEKINILSTHSLTALTAFALHITLLSEIDSSDLEWTSLSGLSLSIATRLGLHKDGEQFTLSPYAVEIRRRLWHHLCLINVRALQIHGIEPFPVSAFVDGATKLPQNSPDNAWDACEFSRKLPVAVSGWTEMVPALLSFELSTLTRAIFEMGIPEHGSESMYLTKCDQMLLDAKTRIGVYYSQNFLDEPIHKIMKDLIVLNLQNLWFIARQHLLKHRTWATRELHEELFRKALHISEITRSLKKVYAGQHWDWVFHSFYETTKWYFASTMLIYLRNHTEQEDPEVQRAWTQVKIIFNQQKDGQGALWKPLLALKREAELRRDEVTGEHRNGDGPWQAPLLTIQGADPMFAQWGVPGLPLSPDSDILGKFYNPVLGEYGQSG</sequence>
<dbReference type="InterPro" id="IPR050613">
    <property type="entry name" value="Sec_Metabolite_Reg"/>
</dbReference>
<evidence type="ECO:0000259" key="5">
    <source>
        <dbReference type="Pfam" id="PF04082"/>
    </source>
</evidence>
<name>A0A0U1LTE5_TALIS</name>
<gene>
    <name evidence="6" type="ORF">PISL3812_03521</name>
</gene>
<dbReference type="OMA" id="AWDACEF"/>
<feature type="domain" description="Xylanolytic transcriptional activator regulatory" evidence="5">
    <location>
        <begin position="92"/>
        <end position="246"/>
    </location>
</feature>
<dbReference type="InterPro" id="IPR007219">
    <property type="entry name" value="XnlR_reg_dom"/>
</dbReference>
<keyword evidence="2" id="KW-0805">Transcription regulation</keyword>
<evidence type="ECO:0000256" key="4">
    <source>
        <dbReference type="ARBA" id="ARBA00023242"/>
    </source>
</evidence>
<dbReference type="STRING" id="28573.A0A0U1LTE5"/>
<dbReference type="AlphaFoldDB" id="A0A0U1LTE5"/>
<dbReference type="EMBL" id="CVMT01000002">
    <property type="protein sequence ID" value="CRG86515.1"/>
    <property type="molecule type" value="Genomic_DNA"/>
</dbReference>
<evidence type="ECO:0000256" key="2">
    <source>
        <dbReference type="ARBA" id="ARBA00023015"/>
    </source>
</evidence>
<evidence type="ECO:0000313" key="6">
    <source>
        <dbReference type="EMBL" id="CRG86515.1"/>
    </source>
</evidence>